<dbReference type="SUPFAM" id="SSF55729">
    <property type="entry name" value="Acyl-CoA N-acyltransferases (Nat)"/>
    <property type="match status" value="1"/>
</dbReference>
<gene>
    <name evidence="4" type="ORF">SAMN04490188_5610</name>
</gene>
<keyword evidence="5" id="KW-1185">Reference proteome</keyword>
<dbReference type="Proteomes" id="UP000183915">
    <property type="component" value="Unassembled WGS sequence"/>
</dbReference>
<dbReference type="PROSITE" id="PS51186">
    <property type="entry name" value="GNAT"/>
    <property type="match status" value="1"/>
</dbReference>
<evidence type="ECO:0000313" key="5">
    <source>
        <dbReference type="Proteomes" id="UP000183915"/>
    </source>
</evidence>
<dbReference type="NCBIfam" id="NF002959">
    <property type="entry name" value="PRK03624.1"/>
    <property type="match status" value="1"/>
</dbReference>
<dbReference type="InterPro" id="IPR016181">
    <property type="entry name" value="Acyl_CoA_acyltransferase"/>
</dbReference>
<dbReference type="EMBL" id="FNTT01000002">
    <property type="protein sequence ID" value="SEE76577.1"/>
    <property type="molecule type" value="Genomic_DNA"/>
</dbReference>
<evidence type="ECO:0000256" key="1">
    <source>
        <dbReference type="ARBA" id="ARBA00022679"/>
    </source>
</evidence>
<sequence>MDAIAHYSNEHHRLSVMQLWETVFGYETAHNTPSLAIDKKLAVSDGLFFVALAGDEVVGTVLAGYDGHRGWLYSVAVHPAHRRKGLGANLVRHAEGALTARGCMKINLQIVSANEHVKTFYESLGYSVEPRISMGKKIESNIVMPGGQS</sequence>
<name>A0ABY0ZIP4_9PSED</name>
<organism evidence="4 5">
    <name type="scientific">Pseudomonas kilonensis</name>
    <dbReference type="NCBI Taxonomy" id="132476"/>
    <lineage>
        <taxon>Bacteria</taxon>
        <taxon>Pseudomonadati</taxon>
        <taxon>Pseudomonadota</taxon>
        <taxon>Gammaproteobacteria</taxon>
        <taxon>Pseudomonadales</taxon>
        <taxon>Pseudomonadaceae</taxon>
        <taxon>Pseudomonas</taxon>
    </lineage>
</organism>
<evidence type="ECO:0000256" key="2">
    <source>
        <dbReference type="ARBA" id="ARBA00023315"/>
    </source>
</evidence>
<evidence type="ECO:0000313" key="4">
    <source>
        <dbReference type="EMBL" id="SEE76577.1"/>
    </source>
</evidence>
<dbReference type="PANTHER" id="PTHR43877">
    <property type="entry name" value="AMINOALKYLPHOSPHONATE N-ACETYLTRANSFERASE-RELATED-RELATED"/>
    <property type="match status" value="1"/>
</dbReference>
<reference evidence="4 5" key="1">
    <citation type="submission" date="2016-10" db="EMBL/GenBank/DDBJ databases">
        <authorList>
            <person name="Varghese N."/>
            <person name="Submissions S."/>
        </authorList>
    </citation>
    <scope>NUCLEOTIDE SEQUENCE [LARGE SCALE GENOMIC DNA]</scope>
    <source>
        <strain evidence="4 5">BS3780</strain>
    </source>
</reference>
<keyword evidence="1" id="KW-0808">Transferase</keyword>
<dbReference type="Pfam" id="PF00583">
    <property type="entry name" value="Acetyltransf_1"/>
    <property type="match status" value="1"/>
</dbReference>
<feature type="domain" description="N-acetyltransferase" evidence="3">
    <location>
        <begin position="1"/>
        <end position="145"/>
    </location>
</feature>
<protein>
    <submittedName>
        <fullName evidence="4">Predicted N-acetyltransferase YhbS</fullName>
    </submittedName>
</protein>
<dbReference type="Gene3D" id="3.40.630.30">
    <property type="match status" value="1"/>
</dbReference>
<evidence type="ECO:0000259" key="3">
    <source>
        <dbReference type="PROSITE" id="PS51186"/>
    </source>
</evidence>
<dbReference type="RefSeq" id="WP_053189246.1">
    <property type="nucleotide sequence ID" value="NZ_FNTT01000002.1"/>
</dbReference>
<proteinExistence type="predicted"/>
<keyword evidence="2" id="KW-0012">Acyltransferase</keyword>
<dbReference type="InterPro" id="IPR050832">
    <property type="entry name" value="Bact_Acetyltransf"/>
</dbReference>
<dbReference type="CDD" id="cd04301">
    <property type="entry name" value="NAT_SF"/>
    <property type="match status" value="1"/>
</dbReference>
<accession>A0ABY0ZIP4</accession>
<dbReference type="InterPro" id="IPR000182">
    <property type="entry name" value="GNAT_dom"/>
</dbReference>
<dbReference type="PANTHER" id="PTHR43877:SF1">
    <property type="entry name" value="ACETYLTRANSFERASE"/>
    <property type="match status" value="1"/>
</dbReference>
<comment type="caution">
    <text evidence="4">The sequence shown here is derived from an EMBL/GenBank/DDBJ whole genome shotgun (WGS) entry which is preliminary data.</text>
</comment>